<evidence type="ECO:0000259" key="6">
    <source>
        <dbReference type="PROSITE" id="PS51387"/>
    </source>
</evidence>
<evidence type="ECO:0000256" key="1">
    <source>
        <dbReference type="ARBA" id="ARBA00005466"/>
    </source>
</evidence>
<dbReference type="Gene3D" id="3.30.465.10">
    <property type="match status" value="1"/>
</dbReference>
<name>A0A0D2AH50_9PEZI</name>
<proteinExistence type="inferred from homology"/>
<accession>A0A0D2AH50</accession>
<dbReference type="STRING" id="253628.A0A0D2AH50"/>
<dbReference type="InterPro" id="IPR016166">
    <property type="entry name" value="FAD-bd_PCMH"/>
</dbReference>
<feature type="signal peptide" evidence="5">
    <location>
        <begin position="1"/>
        <end position="18"/>
    </location>
</feature>
<dbReference type="PANTHER" id="PTHR42973">
    <property type="entry name" value="BINDING OXIDOREDUCTASE, PUTATIVE (AFU_ORTHOLOGUE AFUA_1G17690)-RELATED"/>
    <property type="match status" value="1"/>
</dbReference>
<dbReference type="Proteomes" id="UP000053259">
    <property type="component" value="Unassembled WGS sequence"/>
</dbReference>
<dbReference type="AlphaFoldDB" id="A0A0D2AH50"/>
<keyword evidence="8" id="KW-1185">Reference proteome</keyword>
<evidence type="ECO:0000313" key="7">
    <source>
        <dbReference type="EMBL" id="KIW06248.1"/>
    </source>
</evidence>
<dbReference type="PANTHER" id="PTHR42973:SF22">
    <property type="entry name" value="FAD-BINDING PCMH-TYPE DOMAIN-CONTAINING PROTEIN-RELATED"/>
    <property type="match status" value="1"/>
</dbReference>
<feature type="chain" id="PRO_5002238470" description="FAD-binding PCMH-type domain-containing protein" evidence="5">
    <location>
        <begin position="19"/>
        <end position="519"/>
    </location>
</feature>
<dbReference type="GeneID" id="27310694"/>
<dbReference type="EMBL" id="KN847535">
    <property type="protein sequence ID" value="KIW06248.1"/>
    <property type="molecule type" value="Genomic_DNA"/>
</dbReference>
<dbReference type="InterPro" id="IPR036318">
    <property type="entry name" value="FAD-bd_PCMH-like_sf"/>
</dbReference>
<dbReference type="HOGENOM" id="CLU_018354_1_2_1"/>
<reference evidence="7 8" key="1">
    <citation type="submission" date="2015-01" db="EMBL/GenBank/DDBJ databases">
        <title>The Genome Sequence of Ochroconis gallopava CBS43764.</title>
        <authorList>
            <consortium name="The Broad Institute Genomics Platform"/>
            <person name="Cuomo C."/>
            <person name="de Hoog S."/>
            <person name="Gorbushina A."/>
            <person name="Stielow B."/>
            <person name="Teixiera M."/>
            <person name="Abouelleil A."/>
            <person name="Chapman S.B."/>
            <person name="Priest M."/>
            <person name="Young S.K."/>
            <person name="Wortman J."/>
            <person name="Nusbaum C."/>
            <person name="Birren B."/>
        </authorList>
    </citation>
    <scope>NUCLEOTIDE SEQUENCE [LARGE SCALE GENOMIC DNA]</scope>
    <source>
        <strain evidence="7 8">CBS 43764</strain>
    </source>
</reference>
<keyword evidence="3" id="KW-0274">FAD</keyword>
<evidence type="ECO:0000256" key="4">
    <source>
        <dbReference type="ARBA" id="ARBA00023002"/>
    </source>
</evidence>
<dbReference type="Pfam" id="PF08031">
    <property type="entry name" value="BBE"/>
    <property type="match status" value="1"/>
</dbReference>
<evidence type="ECO:0000313" key="8">
    <source>
        <dbReference type="Proteomes" id="UP000053259"/>
    </source>
</evidence>
<comment type="similarity">
    <text evidence="1">Belongs to the oxygen-dependent FAD-linked oxidoreductase family.</text>
</comment>
<dbReference type="GO" id="GO:0016491">
    <property type="term" value="F:oxidoreductase activity"/>
    <property type="evidence" value="ECO:0007669"/>
    <property type="project" value="UniProtKB-KW"/>
</dbReference>
<dbReference type="InParanoid" id="A0A0D2AH50"/>
<keyword evidence="4" id="KW-0560">Oxidoreductase</keyword>
<dbReference type="VEuPathDB" id="FungiDB:PV09_02721"/>
<dbReference type="GO" id="GO:0071949">
    <property type="term" value="F:FAD binding"/>
    <property type="evidence" value="ECO:0007669"/>
    <property type="project" value="InterPro"/>
</dbReference>
<dbReference type="SUPFAM" id="SSF56176">
    <property type="entry name" value="FAD-binding/transporter-associated domain-like"/>
    <property type="match status" value="1"/>
</dbReference>
<dbReference type="InterPro" id="IPR012951">
    <property type="entry name" value="BBE"/>
</dbReference>
<dbReference type="PROSITE" id="PS51387">
    <property type="entry name" value="FAD_PCMH"/>
    <property type="match status" value="1"/>
</dbReference>
<gene>
    <name evidence="7" type="ORF">PV09_02721</name>
</gene>
<dbReference type="RefSeq" id="XP_016216117.1">
    <property type="nucleotide sequence ID" value="XM_016355811.1"/>
</dbReference>
<keyword evidence="5" id="KW-0732">Signal</keyword>
<dbReference type="OrthoDB" id="2151789at2759"/>
<dbReference type="InterPro" id="IPR006094">
    <property type="entry name" value="Oxid_FAD_bind_N"/>
</dbReference>
<organism evidence="7 8">
    <name type="scientific">Verruconis gallopava</name>
    <dbReference type="NCBI Taxonomy" id="253628"/>
    <lineage>
        <taxon>Eukaryota</taxon>
        <taxon>Fungi</taxon>
        <taxon>Dikarya</taxon>
        <taxon>Ascomycota</taxon>
        <taxon>Pezizomycotina</taxon>
        <taxon>Dothideomycetes</taxon>
        <taxon>Pleosporomycetidae</taxon>
        <taxon>Venturiales</taxon>
        <taxon>Sympoventuriaceae</taxon>
        <taxon>Verruconis</taxon>
    </lineage>
</organism>
<evidence type="ECO:0000256" key="2">
    <source>
        <dbReference type="ARBA" id="ARBA00022630"/>
    </source>
</evidence>
<protein>
    <recommendedName>
        <fullName evidence="6">FAD-binding PCMH-type domain-containing protein</fullName>
    </recommendedName>
</protein>
<evidence type="ECO:0000256" key="5">
    <source>
        <dbReference type="SAM" id="SignalP"/>
    </source>
</evidence>
<keyword evidence="2" id="KW-0285">Flavoprotein</keyword>
<dbReference type="Pfam" id="PF01565">
    <property type="entry name" value="FAD_binding_4"/>
    <property type="match status" value="1"/>
</dbReference>
<dbReference type="InterPro" id="IPR050416">
    <property type="entry name" value="FAD-linked_Oxidoreductase"/>
</dbReference>
<dbReference type="InterPro" id="IPR016169">
    <property type="entry name" value="FAD-bd_PCMH_sub2"/>
</dbReference>
<evidence type="ECO:0000256" key="3">
    <source>
        <dbReference type="ARBA" id="ARBA00022827"/>
    </source>
</evidence>
<sequence length="519" mass="56130">MRLADFWPVILLFPAVTARPDSSIDLTLKTSNTIESRKDESNCCAVLQKALPNKIISPNQIFSFYSQQQTYWDNQEREVSPACFVLPTSAQEVSSVLTALVGQQCPFAIRSGGHSPIPGWSSIQRGVTLDLSNFSGIDVAADKSYVNIKPGNRWSSVYSQLDALGLGTSGGRVGTVGVGGLVTGGGISYFSKERGLVCDNVLEFETVLANGSIVMADANTNSDLYKALKGGTSNFGIVTNIKMKTFSFPGGNMWGGTVFHKTDDATRTKLFNYFSSQYATSSSDVHAHWIYSWSYVNAVATNIWASASNIQYTVPVTTTPDIFKPIVSSDVALISTAAPSTLTDQAQQMANLNPDGSRQLFATLTFRNNADFMEQFYQLSSKAAQSIGNTLGLQWTMSFQSLPHSVYSQGTKTGGNSLGLDDEKDDLIVALLTATWKLGLDDNAVYTAAQSFFTQAKAKSVEFGVDNDFLYLNYAAEFQDPIKSYGAASVAELQQVKAKYDPHGVFSTLVPGGFKIPPS</sequence>
<feature type="domain" description="FAD-binding PCMH-type" evidence="6">
    <location>
        <begin position="77"/>
        <end position="248"/>
    </location>
</feature>